<protein>
    <submittedName>
        <fullName evidence="1">Uncharacterized protein</fullName>
    </submittedName>
</protein>
<sequence length="98" mass="11289">MKYSEIEVKKLLKTKDLSLEDQVKVNILNFIRTIHLNKQDFIESSFGSKFFGELPMTFQKNPGQVMGIITATVNGEVRKYVFNDQGYEELGDLLKLVE</sequence>
<dbReference type="EMBL" id="BAAADA010000052">
    <property type="protein sequence ID" value="GAA0479369.1"/>
    <property type="molecule type" value="Genomic_DNA"/>
</dbReference>
<evidence type="ECO:0000313" key="2">
    <source>
        <dbReference type="Proteomes" id="UP001410648"/>
    </source>
</evidence>
<gene>
    <name evidence="1" type="ORF">GCM10008936_06900</name>
</gene>
<keyword evidence="2" id="KW-1185">Reference proteome</keyword>
<organism evidence="1 2">
    <name type="scientific">Alkalibacterium indicireducens</name>
    <dbReference type="NCBI Taxonomy" id="398758"/>
    <lineage>
        <taxon>Bacteria</taxon>
        <taxon>Bacillati</taxon>
        <taxon>Bacillota</taxon>
        <taxon>Bacilli</taxon>
        <taxon>Lactobacillales</taxon>
        <taxon>Carnobacteriaceae</taxon>
        <taxon>Alkalibacterium</taxon>
    </lineage>
</organism>
<dbReference type="Proteomes" id="UP001410648">
    <property type="component" value="Unassembled WGS sequence"/>
</dbReference>
<comment type="caution">
    <text evidence="1">The sequence shown here is derived from an EMBL/GenBank/DDBJ whole genome shotgun (WGS) entry which is preliminary data.</text>
</comment>
<name>A0ABN1ALX9_9LACT</name>
<proteinExistence type="predicted"/>
<reference evidence="1 2" key="1">
    <citation type="journal article" date="2019" name="Int. J. Syst. Evol. Microbiol.">
        <title>The Global Catalogue of Microorganisms (GCM) 10K type strain sequencing project: providing services to taxonomists for standard genome sequencing and annotation.</title>
        <authorList>
            <consortium name="The Broad Institute Genomics Platform"/>
            <consortium name="The Broad Institute Genome Sequencing Center for Infectious Disease"/>
            <person name="Wu L."/>
            <person name="Ma J."/>
        </authorList>
    </citation>
    <scope>NUCLEOTIDE SEQUENCE [LARGE SCALE GENOMIC DNA]</scope>
    <source>
        <strain evidence="1 2">JCM 14232</strain>
    </source>
</reference>
<evidence type="ECO:0000313" key="1">
    <source>
        <dbReference type="EMBL" id="GAA0479369.1"/>
    </source>
</evidence>
<accession>A0ABN1ALX9</accession>